<dbReference type="InterPro" id="IPR035647">
    <property type="entry name" value="EFG_III/V"/>
</dbReference>
<dbReference type="CDD" id="cd16268">
    <property type="entry name" value="EF2_II"/>
    <property type="match status" value="1"/>
</dbReference>
<evidence type="ECO:0000256" key="1">
    <source>
        <dbReference type="ARBA" id="ARBA00022741"/>
    </source>
</evidence>
<dbReference type="CDD" id="cd01681">
    <property type="entry name" value="aeEF2_snRNP_like_IV"/>
    <property type="match status" value="1"/>
</dbReference>
<accession>I0Z2I2</accession>
<dbReference type="STRING" id="574566.I0Z2I2"/>
<dbReference type="GO" id="GO:0005525">
    <property type="term" value="F:GTP binding"/>
    <property type="evidence" value="ECO:0007669"/>
    <property type="project" value="UniProtKB-KW"/>
</dbReference>
<dbReference type="SUPFAM" id="SSF54211">
    <property type="entry name" value="Ribosomal protein S5 domain 2-like"/>
    <property type="match status" value="1"/>
</dbReference>
<reference evidence="4 5" key="1">
    <citation type="journal article" date="2012" name="Genome Biol.">
        <title>The genome of the polar eukaryotic microalga coccomyxa subellipsoidea reveals traits of cold adaptation.</title>
        <authorList>
            <person name="Blanc G."/>
            <person name="Agarkova I."/>
            <person name="Grimwood J."/>
            <person name="Kuo A."/>
            <person name="Brueggeman A."/>
            <person name="Dunigan D."/>
            <person name="Gurnon J."/>
            <person name="Ladunga I."/>
            <person name="Lindquist E."/>
            <person name="Lucas S."/>
            <person name="Pangilinan J."/>
            <person name="Proschold T."/>
            <person name="Salamov A."/>
            <person name="Schmutz J."/>
            <person name="Weeks D."/>
            <person name="Yamada T."/>
            <person name="Claverie J.M."/>
            <person name="Grigoriev I."/>
            <person name="Van Etten J."/>
            <person name="Lomsadze A."/>
            <person name="Borodovsky M."/>
        </authorList>
    </citation>
    <scope>NUCLEOTIDE SEQUENCE [LARGE SCALE GENOMIC DNA]</scope>
    <source>
        <strain evidence="4 5">C-169</strain>
    </source>
</reference>
<dbReference type="SUPFAM" id="SSF52540">
    <property type="entry name" value="P-loop containing nucleoside triphosphate hydrolases"/>
    <property type="match status" value="1"/>
</dbReference>
<dbReference type="eggNOG" id="KOG0467">
    <property type="taxonomic scope" value="Eukaryota"/>
</dbReference>
<dbReference type="GO" id="GO:0003924">
    <property type="term" value="F:GTPase activity"/>
    <property type="evidence" value="ECO:0007669"/>
    <property type="project" value="InterPro"/>
</dbReference>
<dbReference type="AlphaFoldDB" id="I0Z2I2"/>
<keyword evidence="4" id="KW-0378">Hydrolase</keyword>
<evidence type="ECO:0000256" key="2">
    <source>
        <dbReference type="ARBA" id="ARBA00023134"/>
    </source>
</evidence>
<evidence type="ECO:0000313" key="4">
    <source>
        <dbReference type="EMBL" id="EIE24851.1"/>
    </source>
</evidence>
<dbReference type="KEGG" id="csl:COCSUDRAFT_14230"/>
<dbReference type="GO" id="GO:0043022">
    <property type="term" value="F:ribosome binding"/>
    <property type="evidence" value="ECO:0007669"/>
    <property type="project" value="TreeGrafter"/>
</dbReference>
<dbReference type="RefSeq" id="XP_005649395.1">
    <property type="nucleotide sequence ID" value="XM_005649338.1"/>
</dbReference>
<name>I0Z2I2_COCSC</name>
<dbReference type="CDD" id="cd16261">
    <property type="entry name" value="EF2_snRNP_III"/>
    <property type="match status" value="1"/>
</dbReference>
<evidence type="ECO:0000259" key="3">
    <source>
        <dbReference type="PROSITE" id="PS51722"/>
    </source>
</evidence>
<dbReference type="EMBL" id="AGSI01000005">
    <property type="protein sequence ID" value="EIE24851.1"/>
    <property type="molecule type" value="Genomic_DNA"/>
</dbReference>
<feature type="domain" description="Tr-type G" evidence="3">
    <location>
        <begin position="14"/>
        <end position="252"/>
    </location>
</feature>
<dbReference type="FunFam" id="3.30.70.870:FF:000002">
    <property type="entry name" value="Translation elongation factor 2"/>
    <property type="match status" value="1"/>
</dbReference>
<dbReference type="Gene3D" id="3.30.70.240">
    <property type="match status" value="1"/>
</dbReference>
<dbReference type="InterPro" id="IPR000640">
    <property type="entry name" value="EFG_V-like"/>
</dbReference>
<evidence type="ECO:0000313" key="5">
    <source>
        <dbReference type="Proteomes" id="UP000007264"/>
    </source>
</evidence>
<dbReference type="Gene3D" id="3.30.70.870">
    <property type="entry name" value="Elongation Factor G (Translational Gtpase), domain 3"/>
    <property type="match status" value="1"/>
</dbReference>
<dbReference type="PROSITE" id="PS51722">
    <property type="entry name" value="G_TR_2"/>
    <property type="match status" value="1"/>
</dbReference>
<dbReference type="PANTHER" id="PTHR42908">
    <property type="entry name" value="TRANSLATION ELONGATION FACTOR-RELATED"/>
    <property type="match status" value="1"/>
</dbReference>
<dbReference type="Gene3D" id="3.90.1430.10">
    <property type="entry name" value="Yeast translation eEF2 (G' domain)"/>
    <property type="match status" value="1"/>
</dbReference>
<dbReference type="InterPro" id="IPR027417">
    <property type="entry name" value="P-loop_NTPase"/>
</dbReference>
<sequence length="1008" mass="108620">MLENSLRWLGAWQECIRNICILAHVDHGKTTMSDHLIASNGLIHPRLVGELRYLDSRDDEQARGITMKSSAICLLHVPGHLINLIDSPGHVDFCSEVSTAARLSDGALVIVDAVEGVCIQTHAVLRQAWQEKVRMCLVINKMDRLIHEVKLAPDEAYTRVRGIITHVNMILSAFQSEQHISDADAVLAHEDAKATADSSGLLEDDEESKEDEDMEFSPEKGNVAFASAHDGWAFRVGQFADLYAAKLGFKSSALARALWGEYRIDAKTKRIMRIKASQTAKYKPLFVQLVLEPLWKAYEAVEPGADVKSILGKMCVQVSEKAISHPDAKTALRAVMRGWLPLSEAVLSMAVEQLPSPLEAAPERVPHLLALDAIEAAGAPRLPAAMQQAAMSACNTSADAPLVIYVSKMVAVPASALPRVPGTDILQNNKLSTNCHCAGEPGPRDPKQEVFLAFARVFSGVVTDGQRVHVLSAAYNPARPDLERQEVQKMTAPVQVDGLFLMMGQGLERLRSVPAGCVLALGGLDRSILKSATLSSSPACRPLAPMLFQASPIVRVAVESARPAEMPQLEEGLRLLNRADPFVELSVLDSGEYVIGAAAGEVHLETIIKDLRERFARVDLSVSPPLVAFRESVYIEAEAPEPGHKPPKVTRPPVVEATTANGLCTLRVRALPIPSQVASALDNHADLLRRLFDAPSAPAPLAEASSASAEALLQRTWLLGPKQVGPNILLMSSAETRVLEVPLGDGRAAAALGFAGDAAAAVAAEREAWQDLRWEGIPGNVRHAVSSGVAAGFQMAGAAGPLCDEPLWGIAFEVAARLNLPEAGELAMAEDVYGPFSGQVVFCAQVSSAARQALRRAVAEAHPLLVEAMLLCELSSTSDVLSGTYAVLGKRRARVVREELREGSNLFSILAFLPAQASFGLADDLRRRTSGGASAALMLSHWERLQVDPFFVPKTEVEREEFGEEGQGVGTANLAHALIDTVRRRKGLAVDKKVVESATKQRTRARKV</sequence>
<dbReference type="SUPFAM" id="SSF54980">
    <property type="entry name" value="EF-G C-terminal domain-like"/>
    <property type="match status" value="2"/>
</dbReference>
<dbReference type="InterPro" id="IPR014721">
    <property type="entry name" value="Ribsml_uS5_D2-typ_fold_subgr"/>
</dbReference>
<protein>
    <submittedName>
        <fullName evidence="4">P-loop containing nucleoside triphosphate hydrolase protein</fullName>
    </submittedName>
</protein>
<dbReference type="SMART" id="SM00838">
    <property type="entry name" value="EFG_C"/>
    <property type="match status" value="1"/>
</dbReference>
<dbReference type="InterPro" id="IPR000795">
    <property type="entry name" value="T_Tr_GTP-bd_dom"/>
</dbReference>
<comment type="caution">
    <text evidence="4">The sequence shown here is derived from an EMBL/GenBank/DDBJ whole genome shotgun (WGS) entry which is preliminary data.</text>
</comment>
<dbReference type="Gene3D" id="3.40.50.300">
    <property type="entry name" value="P-loop containing nucleotide triphosphate hydrolases"/>
    <property type="match status" value="1"/>
</dbReference>
<keyword evidence="1" id="KW-0547">Nucleotide-binding</keyword>
<dbReference type="NCBIfam" id="TIGR00231">
    <property type="entry name" value="small_GTP"/>
    <property type="match status" value="1"/>
</dbReference>
<dbReference type="FunFam" id="3.40.50.300:FF:000746">
    <property type="entry name" value="Ribosome assembly protein 1"/>
    <property type="match status" value="1"/>
</dbReference>
<dbReference type="InterPro" id="IPR020568">
    <property type="entry name" value="Ribosomal_Su5_D2-typ_SF"/>
</dbReference>
<gene>
    <name evidence="4" type="ORF">COCSUDRAFT_14230</name>
</gene>
<organism evidence="4 5">
    <name type="scientific">Coccomyxa subellipsoidea (strain C-169)</name>
    <name type="common">Green microalga</name>
    <dbReference type="NCBI Taxonomy" id="574566"/>
    <lineage>
        <taxon>Eukaryota</taxon>
        <taxon>Viridiplantae</taxon>
        <taxon>Chlorophyta</taxon>
        <taxon>core chlorophytes</taxon>
        <taxon>Trebouxiophyceae</taxon>
        <taxon>Trebouxiophyceae incertae sedis</taxon>
        <taxon>Coccomyxaceae</taxon>
        <taxon>Coccomyxa</taxon>
        <taxon>Coccomyxa subellipsoidea</taxon>
    </lineage>
</organism>
<dbReference type="Proteomes" id="UP000007264">
    <property type="component" value="Unassembled WGS sequence"/>
</dbReference>
<dbReference type="InterPro" id="IPR005225">
    <property type="entry name" value="Small_GTP-bd"/>
</dbReference>
<dbReference type="Pfam" id="PF00009">
    <property type="entry name" value="GTP_EFTU"/>
    <property type="match status" value="1"/>
</dbReference>
<keyword evidence="2" id="KW-0342">GTP-binding</keyword>
<dbReference type="PRINTS" id="PR00315">
    <property type="entry name" value="ELONGATNFCT"/>
</dbReference>
<dbReference type="CDD" id="cd01885">
    <property type="entry name" value="EF2"/>
    <property type="match status" value="1"/>
</dbReference>
<dbReference type="Gene3D" id="2.40.30.10">
    <property type="entry name" value="Translation factors"/>
    <property type="match status" value="1"/>
</dbReference>
<dbReference type="Gene3D" id="3.30.230.10">
    <property type="match status" value="1"/>
</dbReference>
<dbReference type="SUPFAM" id="SSF50447">
    <property type="entry name" value="Translation proteins"/>
    <property type="match status" value="1"/>
</dbReference>
<dbReference type="GO" id="GO:0042256">
    <property type="term" value="P:cytosolic ribosome assembly"/>
    <property type="evidence" value="ECO:0007669"/>
    <property type="project" value="TreeGrafter"/>
</dbReference>
<keyword evidence="5" id="KW-1185">Reference proteome</keyword>
<dbReference type="OrthoDB" id="364892at2759"/>
<proteinExistence type="predicted"/>
<dbReference type="Pfam" id="PF00679">
    <property type="entry name" value="EFG_C"/>
    <property type="match status" value="1"/>
</dbReference>
<dbReference type="GO" id="GO:0005829">
    <property type="term" value="C:cytosol"/>
    <property type="evidence" value="ECO:0007669"/>
    <property type="project" value="TreeGrafter"/>
</dbReference>
<dbReference type="GO" id="GO:1990904">
    <property type="term" value="C:ribonucleoprotein complex"/>
    <property type="evidence" value="ECO:0007669"/>
    <property type="project" value="TreeGrafter"/>
</dbReference>
<dbReference type="CDD" id="cd04096">
    <property type="entry name" value="eEF2_snRNP_like_C"/>
    <property type="match status" value="1"/>
</dbReference>
<dbReference type="GeneID" id="17042852"/>
<dbReference type="InterPro" id="IPR009000">
    <property type="entry name" value="Transl_B-barrel_sf"/>
</dbReference>
<dbReference type="PANTHER" id="PTHR42908:SF3">
    <property type="entry name" value="ELONGATION FACTOR-LIKE GTPASE 1"/>
    <property type="match status" value="1"/>
</dbReference>